<feature type="compositionally biased region" description="Pro residues" evidence="1">
    <location>
        <begin position="56"/>
        <end position="71"/>
    </location>
</feature>
<feature type="non-terminal residue" evidence="3">
    <location>
        <position position="271"/>
    </location>
</feature>
<feature type="domain" description="DDB1- and CUL4-associated factor 15 WD40 repeat-containing" evidence="2">
    <location>
        <begin position="1"/>
        <end position="35"/>
    </location>
</feature>
<dbReference type="EMBL" id="NBAG03000278">
    <property type="protein sequence ID" value="PNI51032.1"/>
    <property type="molecule type" value="Genomic_DNA"/>
</dbReference>
<evidence type="ECO:0000313" key="3">
    <source>
        <dbReference type="EMBL" id="PNI51032.1"/>
    </source>
</evidence>
<dbReference type="Proteomes" id="UP000236370">
    <property type="component" value="Unassembled WGS sequence"/>
</dbReference>
<evidence type="ECO:0000256" key="1">
    <source>
        <dbReference type="SAM" id="MobiDB-lite"/>
    </source>
</evidence>
<protein>
    <submittedName>
        <fullName evidence="3">DCAF15 isoform 5</fullName>
    </submittedName>
</protein>
<sequence>VYPFPTFQPAFQLKKDQVVLLNTSYSLVACAVSVHSAGDRSFCQILYDHSTCPLAPASPPEPQSPELPPALPSFCPEAAPARSSGSPEPSPAIAKAKEFVADIFRRAKEAKGGAPEEARPALCPGPSGSRCRAHSEPLALCGETAPRDSPPASEAPASEPGYVNYTKLYYVLESGEGTEPEDEFEDDKISLPFVVTDLRGRNLRPMRERTAVQVGVGSGRAKDSPGELPGGSWHRPLRLPTHPQGQYLTVEQLTLDFEYVINEVIRHDATW</sequence>
<feature type="region of interest" description="Disordered" evidence="1">
    <location>
        <begin position="212"/>
        <end position="233"/>
    </location>
</feature>
<feature type="non-terminal residue" evidence="3">
    <location>
        <position position="1"/>
    </location>
</feature>
<accession>A0A2J8LUT3</accession>
<dbReference type="GO" id="GO:0016567">
    <property type="term" value="P:protein ubiquitination"/>
    <property type="evidence" value="ECO:0007669"/>
    <property type="project" value="InterPro"/>
</dbReference>
<dbReference type="PANTHER" id="PTHR28541:SF1">
    <property type="entry name" value="DDB1- AND CUL4-ASSOCIATED FACTOR 15"/>
    <property type="match status" value="1"/>
</dbReference>
<evidence type="ECO:0000313" key="4">
    <source>
        <dbReference type="Proteomes" id="UP000236370"/>
    </source>
</evidence>
<dbReference type="InterPro" id="IPR038914">
    <property type="entry name" value="DCAF15"/>
</dbReference>
<proteinExistence type="predicted"/>
<dbReference type="AlphaFoldDB" id="A0A2J8LUT3"/>
<evidence type="ECO:0000259" key="2">
    <source>
        <dbReference type="Pfam" id="PF14939"/>
    </source>
</evidence>
<feature type="region of interest" description="Disordered" evidence="1">
    <location>
        <begin position="56"/>
        <end position="92"/>
    </location>
</feature>
<reference evidence="3 4" key="1">
    <citation type="submission" date="2017-12" db="EMBL/GenBank/DDBJ databases">
        <title>High-resolution comparative analysis of great ape genomes.</title>
        <authorList>
            <person name="Pollen A."/>
            <person name="Hastie A."/>
            <person name="Hormozdiari F."/>
            <person name="Dougherty M."/>
            <person name="Liu R."/>
            <person name="Chaisson M."/>
            <person name="Hoppe E."/>
            <person name="Hill C."/>
            <person name="Pang A."/>
            <person name="Hillier L."/>
            <person name="Baker C."/>
            <person name="Armstrong J."/>
            <person name="Shendure J."/>
            <person name="Paten B."/>
            <person name="Wilson R."/>
            <person name="Chao H."/>
            <person name="Schneider V."/>
            <person name="Ventura M."/>
            <person name="Kronenberg Z."/>
            <person name="Murali S."/>
            <person name="Gordon D."/>
            <person name="Cantsilieris S."/>
            <person name="Munson K."/>
            <person name="Nelson B."/>
            <person name="Raja A."/>
            <person name="Underwood J."/>
            <person name="Diekhans M."/>
            <person name="Fiddes I."/>
            <person name="Haussler D."/>
            <person name="Eichler E."/>
        </authorList>
    </citation>
    <scope>NUCLEOTIDE SEQUENCE [LARGE SCALE GENOMIC DNA]</scope>
    <source>
        <strain evidence="3">Yerkes chimp pedigree #C0471</strain>
    </source>
</reference>
<gene>
    <name evidence="3" type="ORF">CK820_G0026320</name>
</gene>
<dbReference type="InterPro" id="IPR032734">
    <property type="entry name" value="DCAF15_WD40"/>
</dbReference>
<comment type="caution">
    <text evidence="3">The sequence shown here is derived from an EMBL/GenBank/DDBJ whole genome shotgun (WGS) entry which is preliminary data.</text>
</comment>
<dbReference type="PANTHER" id="PTHR28541">
    <property type="entry name" value="DDB1- AND CUL4-ASSOCIATED FACTOR 15"/>
    <property type="match status" value="1"/>
</dbReference>
<organism evidence="3 4">
    <name type="scientific">Pan troglodytes</name>
    <name type="common">Chimpanzee</name>
    <dbReference type="NCBI Taxonomy" id="9598"/>
    <lineage>
        <taxon>Eukaryota</taxon>
        <taxon>Metazoa</taxon>
        <taxon>Chordata</taxon>
        <taxon>Craniata</taxon>
        <taxon>Vertebrata</taxon>
        <taxon>Euteleostomi</taxon>
        <taxon>Mammalia</taxon>
        <taxon>Eutheria</taxon>
        <taxon>Euarchontoglires</taxon>
        <taxon>Primates</taxon>
        <taxon>Haplorrhini</taxon>
        <taxon>Catarrhini</taxon>
        <taxon>Hominidae</taxon>
        <taxon>Pan</taxon>
    </lineage>
</organism>
<dbReference type="Pfam" id="PF14939">
    <property type="entry name" value="DCAF15_WD40"/>
    <property type="match status" value="1"/>
</dbReference>
<name>A0A2J8LUT3_PANTR</name>